<dbReference type="AlphaFoldDB" id="A0A1A6A806"/>
<evidence type="ECO:0000313" key="4">
    <source>
        <dbReference type="Proteomes" id="UP000078595"/>
    </source>
</evidence>
<dbReference type="GeneID" id="28967608"/>
<keyword evidence="4" id="KW-1185">Reference proteome</keyword>
<evidence type="ECO:0000313" key="3">
    <source>
        <dbReference type="EMBL" id="WWC61309.1"/>
    </source>
</evidence>
<dbReference type="OrthoDB" id="2564761at2759"/>
<protein>
    <submittedName>
        <fullName evidence="2">Uncharacterized protein</fullName>
    </submittedName>
</protein>
<dbReference type="VEuPathDB" id="FungiDB:I303_03909"/>
<reference evidence="2" key="1">
    <citation type="submission" date="2013-07" db="EMBL/GenBank/DDBJ databases">
        <title>The Genome Sequence of Cryptococcus dejecticola CBS10117.</title>
        <authorList>
            <consortium name="The Broad Institute Genome Sequencing Platform"/>
            <person name="Cuomo C."/>
            <person name="Litvintseva A."/>
            <person name="Chen Y."/>
            <person name="Heitman J."/>
            <person name="Sun S."/>
            <person name="Springer D."/>
            <person name="Dromer F."/>
            <person name="Young S.K."/>
            <person name="Zeng Q."/>
            <person name="Gargeya S."/>
            <person name="Fitzgerald M."/>
            <person name="Abouelleil A."/>
            <person name="Alvarado L."/>
            <person name="Berlin A.M."/>
            <person name="Chapman S.B."/>
            <person name="Dewar J."/>
            <person name="Goldberg J."/>
            <person name="Griggs A."/>
            <person name="Gujja S."/>
            <person name="Hansen M."/>
            <person name="Howarth C."/>
            <person name="Imamovic A."/>
            <person name="Larimer J."/>
            <person name="McCowan C."/>
            <person name="Murphy C."/>
            <person name="Pearson M."/>
            <person name="Priest M."/>
            <person name="Roberts A."/>
            <person name="Saif S."/>
            <person name="Shea T."/>
            <person name="Sykes S."/>
            <person name="Wortman J."/>
            <person name="Nusbaum C."/>
            <person name="Birren B."/>
        </authorList>
    </citation>
    <scope>NUCLEOTIDE SEQUENCE [LARGE SCALE GENOMIC DNA]</scope>
    <source>
        <strain evidence="2">CBS 10117</strain>
    </source>
</reference>
<reference evidence="3" key="2">
    <citation type="submission" date="2013-07" db="EMBL/GenBank/DDBJ databases">
        <authorList>
            <consortium name="The Broad Institute Genome Sequencing Platform"/>
            <person name="Cuomo C."/>
            <person name="Litvintseva A."/>
            <person name="Chen Y."/>
            <person name="Heitman J."/>
            <person name="Sun S."/>
            <person name="Springer D."/>
            <person name="Dromer F."/>
            <person name="Young S.K."/>
            <person name="Zeng Q."/>
            <person name="Gargeya S."/>
            <person name="Fitzgerald M."/>
            <person name="Abouelleil A."/>
            <person name="Alvarado L."/>
            <person name="Berlin A.M."/>
            <person name="Chapman S.B."/>
            <person name="Dewar J."/>
            <person name="Goldberg J."/>
            <person name="Griggs A."/>
            <person name="Gujja S."/>
            <person name="Hansen M."/>
            <person name="Howarth C."/>
            <person name="Imamovic A."/>
            <person name="Larimer J."/>
            <person name="McCowan C."/>
            <person name="Murphy C."/>
            <person name="Pearson M."/>
            <person name="Priest M."/>
            <person name="Roberts A."/>
            <person name="Saif S."/>
            <person name="Shea T."/>
            <person name="Sykes S."/>
            <person name="Wortman J."/>
            <person name="Nusbaum C."/>
            <person name="Birren B."/>
        </authorList>
    </citation>
    <scope>NUCLEOTIDE SEQUENCE</scope>
    <source>
        <strain evidence="3">CBS 10117</strain>
    </source>
</reference>
<evidence type="ECO:0000313" key="2">
    <source>
        <dbReference type="EMBL" id="OBR86189.1"/>
    </source>
</evidence>
<dbReference type="EMBL" id="CP144533">
    <property type="protein sequence ID" value="WWC61309.1"/>
    <property type="molecule type" value="Genomic_DNA"/>
</dbReference>
<name>A0A1A6A806_9TREE</name>
<feature type="compositionally biased region" description="Polar residues" evidence="1">
    <location>
        <begin position="1"/>
        <end position="24"/>
    </location>
</feature>
<evidence type="ECO:0000256" key="1">
    <source>
        <dbReference type="SAM" id="MobiDB-lite"/>
    </source>
</evidence>
<dbReference type="Proteomes" id="UP000078595">
    <property type="component" value="Chromosome 4"/>
</dbReference>
<feature type="region of interest" description="Disordered" evidence="1">
    <location>
        <begin position="1"/>
        <end position="60"/>
    </location>
</feature>
<reference evidence="3" key="3">
    <citation type="submission" date="2024-02" db="EMBL/GenBank/DDBJ databases">
        <title>Comparative genomics of Cryptococcus and Kwoniella reveals pathogenesis evolution and contrasting modes of karyotype evolution via chromosome fusion or intercentromeric recombination.</title>
        <authorList>
            <person name="Coelho M.A."/>
            <person name="David-Palma M."/>
            <person name="Shea T."/>
            <person name="Bowers K."/>
            <person name="McGinley-Smith S."/>
            <person name="Mohammad A.W."/>
            <person name="Gnirke A."/>
            <person name="Yurkov A.M."/>
            <person name="Nowrousian M."/>
            <person name="Sun S."/>
            <person name="Cuomo C.A."/>
            <person name="Heitman J."/>
        </authorList>
    </citation>
    <scope>NUCLEOTIDE SEQUENCE</scope>
    <source>
        <strain evidence="3">CBS 10117</strain>
    </source>
</reference>
<dbReference type="KEGG" id="kdj:28967608"/>
<dbReference type="RefSeq" id="XP_018264031.1">
    <property type="nucleotide sequence ID" value="XM_018407223.1"/>
</dbReference>
<dbReference type="EMBL" id="KI894030">
    <property type="protein sequence ID" value="OBR86189.1"/>
    <property type="molecule type" value="Genomic_DNA"/>
</dbReference>
<feature type="region of interest" description="Disordered" evidence="1">
    <location>
        <begin position="155"/>
        <end position="182"/>
    </location>
</feature>
<organism evidence="2">
    <name type="scientific">Kwoniella dejecticola CBS 10117</name>
    <dbReference type="NCBI Taxonomy" id="1296121"/>
    <lineage>
        <taxon>Eukaryota</taxon>
        <taxon>Fungi</taxon>
        <taxon>Dikarya</taxon>
        <taxon>Basidiomycota</taxon>
        <taxon>Agaricomycotina</taxon>
        <taxon>Tremellomycetes</taxon>
        <taxon>Tremellales</taxon>
        <taxon>Cryptococcaceae</taxon>
        <taxon>Kwoniella</taxon>
    </lineage>
</organism>
<feature type="compositionally biased region" description="Polar residues" evidence="1">
    <location>
        <begin position="90"/>
        <end position="102"/>
    </location>
</feature>
<feature type="compositionally biased region" description="Basic and acidic residues" evidence="1">
    <location>
        <begin position="50"/>
        <end position="59"/>
    </location>
</feature>
<accession>A0A1A6A806</accession>
<feature type="compositionally biased region" description="Low complexity" evidence="1">
    <location>
        <begin position="27"/>
        <end position="46"/>
    </location>
</feature>
<proteinExistence type="predicted"/>
<gene>
    <name evidence="2" type="ORF">I303_03909</name>
    <name evidence="3" type="ORF">I303_103890</name>
</gene>
<feature type="region of interest" description="Disordered" evidence="1">
    <location>
        <begin position="88"/>
        <end position="125"/>
    </location>
</feature>
<sequence length="304" mass="34070">MPFLGSSPQSGSPYTVNSNNNTFSLKAPIPTGVATTAVTPTRPSSPEIADIDHEGDVHAESTQIGLADNRFANRPNSTQAQAQALALTQMQKQGIQSEPTTPSHRRMMNHHPLTARPSEGINMGMPKKLTRRVTPGHSTSMGSMNVNPFELERDEYETPTKRRKMLTSNAHGEEERKAEEEVDDFDPMAPIHIFDSKAQLENQWDKIQQDTLKFLQKYAQDTLTKAYEHIFQVNYLFTSMHKEAQENLIAGVEAIEREEIGHENARKIITDFSDEMRRAADVLARFGNKGNGLNSLRAIRAKEE</sequence>